<dbReference type="EMBL" id="PSQE01000001">
    <property type="protein sequence ID" value="RHN82133.1"/>
    <property type="molecule type" value="Genomic_DNA"/>
</dbReference>
<evidence type="ECO:0000313" key="9">
    <source>
        <dbReference type="Proteomes" id="UP000002051"/>
    </source>
</evidence>
<organism evidence="8">
    <name type="scientific">Medicago truncatula</name>
    <name type="common">Barrel medic</name>
    <name type="synonym">Medicago tribuloides</name>
    <dbReference type="NCBI Taxonomy" id="3880"/>
    <lineage>
        <taxon>Eukaryota</taxon>
        <taxon>Viridiplantae</taxon>
        <taxon>Streptophyta</taxon>
        <taxon>Embryophyta</taxon>
        <taxon>Tracheophyta</taxon>
        <taxon>Spermatophyta</taxon>
        <taxon>Magnoliopsida</taxon>
        <taxon>eudicotyledons</taxon>
        <taxon>Gunneridae</taxon>
        <taxon>Pentapetalae</taxon>
        <taxon>rosids</taxon>
        <taxon>fabids</taxon>
        <taxon>Fabales</taxon>
        <taxon>Fabaceae</taxon>
        <taxon>Papilionoideae</taxon>
        <taxon>50 kb inversion clade</taxon>
        <taxon>NPAAA clade</taxon>
        <taxon>Hologalegina</taxon>
        <taxon>IRL clade</taxon>
        <taxon>Trifolieae</taxon>
        <taxon>Medicago</taxon>
    </lineage>
</organism>
<dbReference type="OMA" id="NTTCLCP"/>
<feature type="region of interest" description="Disordered" evidence="3">
    <location>
        <begin position="261"/>
        <end position="289"/>
    </location>
</feature>
<dbReference type="Pfam" id="PF01657">
    <property type="entry name" value="Stress-antifung"/>
    <property type="match status" value="2"/>
</dbReference>
<evidence type="ECO:0000313" key="6">
    <source>
        <dbReference type="EMBL" id="KEH43967.1"/>
    </source>
</evidence>
<name>G8A0V7_MEDTR</name>
<dbReference type="STRING" id="3880.G8A0V7"/>
<dbReference type="Proteomes" id="UP000002051">
    <property type="component" value="Unassembled WGS sequence"/>
</dbReference>
<dbReference type="FunFam" id="3.30.430.20:FF:000002">
    <property type="entry name" value="Cysteine-rich receptor-like protein kinase 10"/>
    <property type="match status" value="1"/>
</dbReference>
<evidence type="ECO:0000313" key="10">
    <source>
        <dbReference type="Proteomes" id="UP000265566"/>
    </source>
</evidence>
<proteinExistence type="predicted"/>
<feature type="signal peptide" evidence="4">
    <location>
        <begin position="1"/>
        <end position="28"/>
    </location>
</feature>
<gene>
    <name evidence="8" type="primary">25485286</name>
    <name evidence="6" type="ordered locus">MTR_1g105850</name>
    <name evidence="7" type="ORF">MtrunA17_Chr1g0206571</name>
</gene>
<dbReference type="Gramene" id="rna6259">
    <property type="protein sequence ID" value="RHN82133.1"/>
    <property type="gene ID" value="gene6259"/>
</dbReference>
<dbReference type="AlphaFoldDB" id="G8A0V7"/>
<sequence length="311" mass="34647">MAVIFSGKYFPLLNLLLIFIIFTNQAKANNNPQNFHYFCDHSNERGNYTTNSTYETNLNTLLSTLISNTQINYGFYNFSFGENINRITAIGLCRGDIKPNDCHDCLNKSKANLTQLCPNKKEAIGWYEDEKCMLRYSDRSIFSLNEIGPAYFAWSLQNATSLDAFDEAVENLLQILKIDAAAGDSSRKFATESEIVGIDNKTIYGLAQCTPDLSGPQCANCLNESITEISRCCKNRIGARIVRPSCNLRFETSFQFYQTIADSPSQQPPSPIPSASPHSSDQGKNNTSSGTEVDMIPLLLLLLCSLLYVLV</sequence>
<evidence type="ECO:0000256" key="4">
    <source>
        <dbReference type="SAM" id="SignalP"/>
    </source>
</evidence>
<dbReference type="EMBL" id="CM001217">
    <property type="protein sequence ID" value="KEH43967.1"/>
    <property type="molecule type" value="Genomic_DNA"/>
</dbReference>
<dbReference type="HOGENOM" id="CLU_000288_35_0_1"/>
<feature type="domain" description="Gnk2-homologous" evidence="5">
    <location>
        <begin position="147"/>
        <end position="255"/>
    </location>
</feature>
<dbReference type="PaxDb" id="3880-AES85095"/>
<dbReference type="eggNOG" id="ENOG502QWDY">
    <property type="taxonomic scope" value="Eukaryota"/>
</dbReference>
<feature type="chain" id="PRO_5014574381" evidence="4">
    <location>
        <begin position="29"/>
        <end position="311"/>
    </location>
</feature>
<dbReference type="OrthoDB" id="1909574at2759"/>
<reference evidence="8" key="3">
    <citation type="submission" date="2015-04" db="UniProtKB">
        <authorList>
            <consortium name="EnsemblPlants"/>
        </authorList>
    </citation>
    <scope>IDENTIFICATION</scope>
    <source>
        <strain evidence="8">cv. Jemalong A17</strain>
    </source>
</reference>
<dbReference type="InterPro" id="IPR038408">
    <property type="entry name" value="GNK2_sf"/>
</dbReference>
<dbReference type="PROSITE" id="PS51473">
    <property type="entry name" value="GNK2"/>
    <property type="match status" value="2"/>
</dbReference>
<reference evidence="6 9" key="1">
    <citation type="journal article" date="2011" name="Nature">
        <title>The Medicago genome provides insight into the evolution of rhizobial symbioses.</title>
        <authorList>
            <person name="Young N.D."/>
            <person name="Debelle F."/>
            <person name="Oldroyd G.E."/>
            <person name="Geurts R."/>
            <person name="Cannon S.B."/>
            <person name="Udvardi M.K."/>
            <person name="Benedito V.A."/>
            <person name="Mayer K.F."/>
            <person name="Gouzy J."/>
            <person name="Schoof H."/>
            <person name="Van de Peer Y."/>
            <person name="Proost S."/>
            <person name="Cook D.R."/>
            <person name="Meyers B.C."/>
            <person name="Spannagl M."/>
            <person name="Cheung F."/>
            <person name="De Mita S."/>
            <person name="Krishnakumar V."/>
            <person name="Gundlach H."/>
            <person name="Zhou S."/>
            <person name="Mudge J."/>
            <person name="Bharti A.K."/>
            <person name="Murray J.D."/>
            <person name="Naoumkina M.A."/>
            <person name="Rosen B."/>
            <person name="Silverstein K.A."/>
            <person name="Tang H."/>
            <person name="Rombauts S."/>
            <person name="Zhao P.X."/>
            <person name="Zhou P."/>
            <person name="Barbe V."/>
            <person name="Bardou P."/>
            <person name="Bechner M."/>
            <person name="Bellec A."/>
            <person name="Berger A."/>
            <person name="Berges H."/>
            <person name="Bidwell S."/>
            <person name="Bisseling T."/>
            <person name="Choisne N."/>
            <person name="Couloux A."/>
            <person name="Denny R."/>
            <person name="Deshpande S."/>
            <person name="Dai X."/>
            <person name="Doyle J.J."/>
            <person name="Dudez A.M."/>
            <person name="Farmer A.D."/>
            <person name="Fouteau S."/>
            <person name="Franken C."/>
            <person name="Gibelin C."/>
            <person name="Gish J."/>
            <person name="Goldstein S."/>
            <person name="Gonzalez A.J."/>
            <person name="Green P.J."/>
            <person name="Hallab A."/>
            <person name="Hartog M."/>
            <person name="Hua A."/>
            <person name="Humphray S.J."/>
            <person name="Jeong D.H."/>
            <person name="Jing Y."/>
            <person name="Jocker A."/>
            <person name="Kenton S.M."/>
            <person name="Kim D.J."/>
            <person name="Klee K."/>
            <person name="Lai H."/>
            <person name="Lang C."/>
            <person name="Lin S."/>
            <person name="Macmil S.L."/>
            <person name="Magdelenat G."/>
            <person name="Matthews L."/>
            <person name="McCorrison J."/>
            <person name="Monaghan E.L."/>
            <person name="Mun J.H."/>
            <person name="Najar F.Z."/>
            <person name="Nicholson C."/>
            <person name="Noirot C."/>
            <person name="O'Bleness M."/>
            <person name="Paule C.R."/>
            <person name="Poulain J."/>
            <person name="Prion F."/>
            <person name="Qin B."/>
            <person name="Qu C."/>
            <person name="Retzel E.F."/>
            <person name="Riddle C."/>
            <person name="Sallet E."/>
            <person name="Samain S."/>
            <person name="Samson N."/>
            <person name="Sanders I."/>
            <person name="Saurat O."/>
            <person name="Scarpelli C."/>
            <person name="Schiex T."/>
            <person name="Segurens B."/>
            <person name="Severin A.J."/>
            <person name="Sherrier D.J."/>
            <person name="Shi R."/>
            <person name="Sims S."/>
            <person name="Singer S.R."/>
            <person name="Sinharoy S."/>
            <person name="Sterck L."/>
            <person name="Viollet A."/>
            <person name="Wang B.B."/>
            <person name="Wang K."/>
            <person name="Wang M."/>
            <person name="Wang X."/>
            <person name="Warfsmann J."/>
            <person name="Weissenbach J."/>
            <person name="White D.D."/>
            <person name="White J.D."/>
            <person name="Wiley G.B."/>
            <person name="Wincker P."/>
            <person name="Xing Y."/>
            <person name="Yang L."/>
            <person name="Yao Z."/>
            <person name="Ying F."/>
            <person name="Zhai J."/>
            <person name="Zhou L."/>
            <person name="Zuber A."/>
            <person name="Denarie J."/>
            <person name="Dixon R.A."/>
            <person name="May G.D."/>
            <person name="Schwartz D.C."/>
            <person name="Rogers J."/>
            <person name="Quetier F."/>
            <person name="Town C.D."/>
            <person name="Roe B.A."/>
        </authorList>
    </citation>
    <scope>NUCLEOTIDE SEQUENCE [LARGE SCALE GENOMIC DNA]</scope>
    <source>
        <strain evidence="6">A17</strain>
        <strain evidence="8 9">cv. Jemalong A17</strain>
    </source>
</reference>
<dbReference type="FunFam" id="3.30.430.20:FF:000003">
    <property type="entry name" value="Cysteine-rich RLK (RECEPTOR-like protein kinase) 10"/>
    <property type="match status" value="1"/>
</dbReference>
<evidence type="ECO:0000256" key="1">
    <source>
        <dbReference type="ARBA" id="ARBA00022729"/>
    </source>
</evidence>
<reference evidence="7" key="5">
    <citation type="journal article" date="2018" name="Nat. Plants">
        <title>Whole-genome landscape of Medicago truncatula symbiotic genes.</title>
        <authorList>
            <person name="Pecrix Y."/>
            <person name="Gamas P."/>
            <person name="Carrere S."/>
        </authorList>
    </citation>
    <scope>NUCLEOTIDE SEQUENCE</scope>
    <source>
        <tissue evidence="7">Leaves</tissue>
    </source>
</reference>
<accession>G8A0V7</accession>
<evidence type="ECO:0000313" key="8">
    <source>
        <dbReference type="EnsemblPlants" id="KEH43967"/>
    </source>
</evidence>
<feature type="domain" description="Gnk2-homologous" evidence="5">
    <location>
        <begin position="36"/>
        <end position="141"/>
    </location>
</feature>
<protein>
    <submittedName>
        <fullName evidence="7">Putative Gnk2-like domain-containing protein</fullName>
    </submittedName>
    <submittedName>
        <fullName evidence="6">Salt stress response/antifungal domain protein</fullName>
    </submittedName>
</protein>
<dbReference type="CDD" id="cd23509">
    <property type="entry name" value="Gnk2-like"/>
    <property type="match status" value="2"/>
</dbReference>
<dbReference type="InterPro" id="IPR002902">
    <property type="entry name" value="GNK2"/>
</dbReference>
<dbReference type="PANTHER" id="PTHR32099">
    <property type="entry name" value="CYSTEINE-RICH REPEAT SECRETORY PROTEIN"/>
    <property type="match status" value="1"/>
</dbReference>
<dbReference type="KEGG" id="mtr:25485286"/>
<reference evidence="10" key="4">
    <citation type="journal article" date="2018" name="Nat. Plants">
        <title>Whole-genome landscape of Medicago truncatula symbiotic genes.</title>
        <authorList>
            <person name="Pecrix Y."/>
            <person name="Staton S.E."/>
            <person name="Sallet E."/>
            <person name="Lelandais-Briere C."/>
            <person name="Moreau S."/>
            <person name="Carrere S."/>
            <person name="Blein T."/>
            <person name="Jardinaud M.F."/>
            <person name="Latrasse D."/>
            <person name="Zouine M."/>
            <person name="Zahm M."/>
            <person name="Kreplak J."/>
            <person name="Mayjonade B."/>
            <person name="Satge C."/>
            <person name="Perez M."/>
            <person name="Cauet S."/>
            <person name="Marande W."/>
            <person name="Chantry-Darmon C."/>
            <person name="Lopez-Roques C."/>
            <person name="Bouchez O."/>
            <person name="Berard A."/>
            <person name="Debelle F."/>
            <person name="Munos S."/>
            <person name="Bendahmane A."/>
            <person name="Berges H."/>
            <person name="Niebel A."/>
            <person name="Buitink J."/>
            <person name="Frugier F."/>
            <person name="Benhamed M."/>
            <person name="Crespi M."/>
            <person name="Gouzy J."/>
            <person name="Gamas P."/>
        </authorList>
    </citation>
    <scope>NUCLEOTIDE SEQUENCE [LARGE SCALE GENOMIC DNA]</scope>
    <source>
        <strain evidence="10">cv. Jemalong A17</strain>
    </source>
</reference>
<dbReference type="Gene3D" id="3.30.430.20">
    <property type="entry name" value="Gnk2 domain, C-X8-C-X2-C motif"/>
    <property type="match status" value="2"/>
</dbReference>
<keyword evidence="9" id="KW-1185">Reference proteome</keyword>
<dbReference type="Proteomes" id="UP000265566">
    <property type="component" value="Chromosome 1"/>
</dbReference>
<evidence type="ECO:0000259" key="5">
    <source>
        <dbReference type="PROSITE" id="PS51473"/>
    </source>
</evidence>
<evidence type="ECO:0000256" key="2">
    <source>
        <dbReference type="ARBA" id="ARBA00022737"/>
    </source>
</evidence>
<keyword evidence="1 4" id="KW-0732">Signal</keyword>
<dbReference type="PANTHER" id="PTHR32099:SF51">
    <property type="entry name" value="CYSTEINE-RICH RECEPTOR-LIKE PROTEIN KINASE 25 ISOFORM X1"/>
    <property type="match status" value="1"/>
</dbReference>
<dbReference type="EnsemblPlants" id="KEH43967">
    <property type="protein sequence ID" value="KEH43967"/>
    <property type="gene ID" value="MTR_1g105850"/>
</dbReference>
<keyword evidence="2" id="KW-0677">Repeat</keyword>
<evidence type="ECO:0000313" key="7">
    <source>
        <dbReference type="EMBL" id="RHN82133.1"/>
    </source>
</evidence>
<reference evidence="6 9" key="2">
    <citation type="journal article" date="2014" name="BMC Genomics">
        <title>An improved genome release (version Mt4.0) for the model legume Medicago truncatula.</title>
        <authorList>
            <person name="Tang H."/>
            <person name="Krishnakumar V."/>
            <person name="Bidwell S."/>
            <person name="Rosen B."/>
            <person name="Chan A."/>
            <person name="Zhou S."/>
            <person name="Gentzbittel L."/>
            <person name="Childs K.L."/>
            <person name="Yandell M."/>
            <person name="Gundlach H."/>
            <person name="Mayer K.F."/>
            <person name="Schwartz D.C."/>
            <person name="Town C.D."/>
        </authorList>
    </citation>
    <scope>GENOME REANNOTATION</scope>
    <source>
        <strain evidence="6">A17</strain>
        <strain evidence="8 9">cv. Jemalong A17</strain>
    </source>
</reference>
<evidence type="ECO:0000256" key="3">
    <source>
        <dbReference type="SAM" id="MobiDB-lite"/>
    </source>
</evidence>